<sequence>MVRIVPVRIGGKTAVGVEVRLPKTTLLAIDAGIGYIMCGALDVRLLDERLKDRRVVAGRAVGVRTLEELLEAPLEAVTKEAERLGVRPGMAGKEAVARMMGLEEPSVPDHAVR</sequence>
<dbReference type="SUPFAM" id="SSF102891">
    <property type="entry name" value="Hypothetical protein Ta1206"/>
    <property type="match status" value="1"/>
</dbReference>
<organism evidence="1 2">
    <name type="scientific">Candidatus Reconcilbacillus cellulovorans</name>
    <dbReference type="NCBI Taxonomy" id="1906605"/>
    <lineage>
        <taxon>Bacteria</taxon>
        <taxon>Bacillati</taxon>
        <taxon>Bacillota</taxon>
        <taxon>Bacilli</taxon>
        <taxon>Bacillales</taxon>
        <taxon>Paenibacillaceae</taxon>
        <taxon>Candidatus Reconcilbacillus</taxon>
    </lineage>
</organism>
<dbReference type="Pfam" id="PF08827">
    <property type="entry name" value="DUF1805"/>
    <property type="match status" value="1"/>
</dbReference>
<evidence type="ECO:0000313" key="1">
    <source>
        <dbReference type="EMBL" id="PDO10567.1"/>
    </source>
</evidence>
<protein>
    <recommendedName>
        <fullName evidence="3">DUF1805 domain-containing protein</fullName>
    </recommendedName>
</protein>
<proteinExistence type="predicted"/>
<dbReference type="EMBL" id="MOXJ01000013">
    <property type="protein sequence ID" value="PDO10567.1"/>
    <property type="molecule type" value="Genomic_DNA"/>
</dbReference>
<reference evidence="1 2" key="1">
    <citation type="submission" date="2016-12" db="EMBL/GenBank/DDBJ databases">
        <title>Candidatus Reconcilibacillus cellulovorans genome.</title>
        <authorList>
            <person name="Kolinko S."/>
            <person name="Wu Y.-W."/>
            <person name="Tachea F."/>
            <person name="Denzel E."/>
            <person name="Hiras J."/>
            <person name="Baecker N."/>
            <person name="Chan L.J."/>
            <person name="Eichorst S.A."/>
            <person name="Frey D."/>
            <person name="Adams P.D."/>
            <person name="Pray T."/>
            <person name="Tanjore D."/>
            <person name="Petzold C.J."/>
            <person name="Gladden J.M."/>
            <person name="Simmons B.A."/>
            <person name="Singer S.W."/>
        </authorList>
    </citation>
    <scope>NUCLEOTIDE SEQUENCE [LARGE SCALE GENOMIC DNA]</scope>
    <source>
        <strain evidence="1">JTherm</strain>
    </source>
</reference>
<evidence type="ECO:0000313" key="2">
    <source>
        <dbReference type="Proteomes" id="UP000243688"/>
    </source>
</evidence>
<comment type="caution">
    <text evidence="1">The sequence shown here is derived from an EMBL/GenBank/DDBJ whole genome shotgun (WGS) entry which is preliminary data.</text>
</comment>
<dbReference type="AlphaFoldDB" id="A0A2A6E1E8"/>
<gene>
    <name evidence="1" type="ORF">BLM47_06540</name>
</gene>
<name>A0A2A6E1E8_9BACL</name>
<dbReference type="InterPro" id="IPR036493">
    <property type="entry name" value="YunC_sf"/>
</dbReference>
<evidence type="ECO:0008006" key="3">
    <source>
        <dbReference type="Google" id="ProtNLM"/>
    </source>
</evidence>
<dbReference type="Gene3D" id="3.30.1980.10">
    <property type="entry name" value="Hypothetical protein YunC"/>
    <property type="match status" value="1"/>
</dbReference>
<accession>A0A2A6E1E8</accession>
<dbReference type="Proteomes" id="UP000243688">
    <property type="component" value="Unassembled WGS sequence"/>
</dbReference>
<dbReference type="InterPro" id="IPR014931">
    <property type="entry name" value="DUF1805"/>
</dbReference>